<dbReference type="InterPro" id="IPR003442">
    <property type="entry name" value="T6A_TsaE"/>
</dbReference>
<dbReference type="STRING" id="1108595.BKX93_09930"/>
<evidence type="ECO:0000256" key="5">
    <source>
        <dbReference type="ARBA" id="ARBA00022694"/>
    </source>
</evidence>
<keyword evidence="5" id="KW-0819">tRNA processing</keyword>
<evidence type="ECO:0000256" key="3">
    <source>
        <dbReference type="ARBA" id="ARBA00019010"/>
    </source>
</evidence>
<dbReference type="PANTHER" id="PTHR33540">
    <property type="entry name" value="TRNA THREONYLCARBAMOYLADENOSINE BIOSYNTHESIS PROTEIN TSAE"/>
    <property type="match status" value="1"/>
</dbReference>
<comment type="subcellular location">
    <subcellularLocation>
        <location evidence="1">Cytoplasm</location>
    </subcellularLocation>
</comment>
<dbReference type="GeneID" id="68841535"/>
<name>A0A1D9LGG7_9NEIS</name>
<dbReference type="GO" id="GO:0046872">
    <property type="term" value="F:metal ion binding"/>
    <property type="evidence" value="ECO:0007669"/>
    <property type="project" value="UniProtKB-KW"/>
</dbReference>
<dbReference type="PANTHER" id="PTHR33540:SF2">
    <property type="entry name" value="TRNA THREONYLCARBAMOYLADENOSINE BIOSYNTHESIS PROTEIN TSAE"/>
    <property type="match status" value="1"/>
</dbReference>
<keyword evidence="9" id="KW-0460">Magnesium</keyword>
<dbReference type="RefSeq" id="WP_046155582.1">
    <property type="nucleotide sequence ID" value="NZ_CP017707.1"/>
</dbReference>
<evidence type="ECO:0000256" key="8">
    <source>
        <dbReference type="ARBA" id="ARBA00022840"/>
    </source>
</evidence>
<evidence type="ECO:0000313" key="11">
    <source>
        <dbReference type="EMBL" id="AOZ50284.1"/>
    </source>
</evidence>
<dbReference type="SUPFAM" id="SSF52540">
    <property type="entry name" value="P-loop containing nucleoside triphosphate hydrolases"/>
    <property type="match status" value="1"/>
</dbReference>
<dbReference type="KEGG" id="cvc:BKX93_09930"/>
<dbReference type="Proteomes" id="UP000178776">
    <property type="component" value="Chromosome"/>
</dbReference>
<sequence length="164" mass="17464">MAMDDTSVQSGGLPDESATLALGAAFAAAAEPGLTVHLLGDLGAGKTTFTRGLLAALGHRGKVKSPTYTLVESYALPEYSVHHFDLYRFADPEEWNDAGFSEYFGPDSLCLVEWPDKARGLAPAPDIALELAVDGDGRTYHFQALSQTGQSCLIRLSTQNAARC</sequence>
<evidence type="ECO:0000256" key="2">
    <source>
        <dbReference type="ARBA" id="ARBA00007599"/>
    </source>
</evidence>
<dbReference type="InterPro" id="IPR027417">
    <property type="entry name" value="P-loop_NTPase"/>
</dbReference>
<dbReference type="EMBL" id="CP017707">
    <property type="protein sequence ID" value="AOZ50284.1"/>
    <property type="molecule type" value="Genomic_DNA"/>
</dbReference>
<dbReference type="AlphaFoldDB" id="A0A1D9LGG7"/>
<evidence type="ECO:0000256" key="4">
    <source>
        <dbReference type="ARBA" id="ARBA00022490"/>
    </source>
</evidence>
<proteinExistence type="inferred from homology"/>
<dbReference type="GO" id="GO:0016740">
    <property type="term" value="F:transferase activity"/>
    <property type="evidence" value="ECO:0007669"/>
    <property type="project" value="UniProtKB-KW"/>
</dbReference>
<evidence type="ECO:0000256" key="7">
    <source>
        <dbReference type="ARBA" id="ARBA00022741"/>
    </source>
</evidence>
<evidence type="ECO:0000256" key="1">
    <source>
        <dbReference type="ARBA" id="ARBA00004496"/>
    </source>
</evidence>
<evidence type="ECO:0000256" key="9">
    <source>
        <dbReference type="ARBA" id="ARBA00022842"/>
    </source>
</evidence>
<keyword evidence="11" id="KW-0808">Transferase</keyword>
<accession>A0A1D9LGG7</accession>
<dbReference type="GO" id="GO:0005524">
    <property type="term" value="F:ATP binding"/>
    <property type="evidence" value="ECO:0007669"/>
    <property type="project" value="UniProtKB-KW"/>
</dbReference>
<dbReference type="Gene3D" id="3.40.50.300">
    <property type="entry name" value="P-loop containing nucleotide triphosphate hydrolases"/>
    <property type="match status" value="1"/>
</dbReference>
<organism evidence="11 12">
    <name type="scientific">Chromobacterium vaccinii</name>
    <dbReference type="NCBI Taxonomy" id="1108595"/>
    <lineage>
        <taxon>Bacteria</taxon>
        <taxon>Pseudomonadati</taxon>
        <taxon>Pseudomonadota</taxon>
        <taxon>Betaproteobacteria</taxon>
        <taxon>Neisseriales</taxon>
        <taxon>Chromobacteriaceae</taxon>
        <taxon>Chromobacterium</taxon>
    </lineage>
</organism>
<gene>
    <name evidence="11" type="ORF">BKX93_09930</name>
</gene>
<keyword evidence="7" id="KW-0547">Nucleotide-binding</keyword>
<evidence type="ECO:0000256" key="10">
    <source>
        <dbReference type="ARBA" id="ARBA00032441"/>
    </source>
</evidence>
<protein>
    <recommendedName>
        <fullName evidence="3">tRNA threonylcarbamoyladenosine biosynthesis protein TsaE</fullName>
    </recommendedName>
    <alternativeName>
        <fullName evidence="10">t(6)A37 threonylcarbamoyladenosine biosynthesis protein TsaE</fullName>
    </alternativeName>
</protein>
<keyword evidence="4" id="KW-0963">Cytoplasm</keyword>
<keyword evidence="8" id="KW-0067">ATP-binding</keyword>
<dbReference type="NCBIfam" id="TIGR00150">
    <property type="entry name" value="T6A_YjeE"/>
    <property type="match status" value="1"/>
</dbReference>
<dbReference type="GO" id="GO:0002949">
    <property type="term" value="P:tRNA threonylcarbamoyladenosine modification"/>
    <property type="evidence" value="ECO:0007669"/>
    <property type="project" value="InterPro"/>
</dbReference>
<keyword evidence="6" id="KW-0479">Metal-binding</keyword>
<dbReference type="Pfam" id="PF02367">
    <property type="entry name" value="TsaE"/>
    <property type="match status" value="1"/>
</dbReference>
<evidence type="ECO:0000313" key="12">
    <source>
        <dbReference type="Proteomes" id="UP000178776"/>
    </source>
</evidence>
<reference evidence="11 12" key="1">
    <citation type="submission" date="2016-10" db="EMBL/GenBank/DDBJ databases">
        <title>Chromobacterium muskegensis sp. nov., an insecticidal bacterium isolated from Sphagnum bogs.</title>
        <authorList>
            <person name="Sparks M.E."/>
            <person name="Blackburn M.B."/>
            <person name="Gundersen-Rindal D.E."/>
            <person name="Mitchell A."/>
            <person name="Farrar R."/>
            <person name="Kuhar D."/>
        </authorList>
    </citation>
    <scope>NUCLEOTIDE SEQUENCE [LARGE SCALE GENOMIC DNA]</scope>
    <source>
        <strain evidence="11 12">21-1</strain>
    </source>
</reference>
<comment type="similarity">
    <text evidence="2">Belongs to the TsaE family.</text>
</comment>
<evidence type="ECO:0000256" key="6">
    <source>
        <dbReference type="ARBA" id="ARBA00022723"/>
    </source>
</evidence>
<dbReference type="GO" id="GO:0005737">
    <property type="term" value="C:cytoplasm"/>
    <property type="evidence" value="ECO:0007669"/>
    <property type="project" value="UniProtKB-SubCell"/>
</dbReference>